<evidence type="ECO:0000313" key="1">
    <source>
        <dbReference type="EMBL" id="OCT13971.1"/>
    </source>
</evidence>
<dbReference type="RefSeq" id="WP_065853398.1">
    <property type="nucleotide sequence ID" value="NZ_LYPC01000021.1"/>
</dbReference>
<dbReference type="Proteomes" id="UP000093309">
    <property type="component" value="Unassembled WGS sequence"/>
</dbReference>
<accession>A0A1C1A0M5</accession>
<reference evidence="2" key="1">
    <citation type="submission" date="2016-05" db="EMBL/GenBank/DDBJ databases">
        <title>Paenibacillus oryzae. sp. nov., isolated from the rice root.</title>
        <authorList>
            <person name="Zhang J."/>
            <person name="Zhang X."/>
        </authorList>
    </citation>
    <scope>NUCLEOTIDE SEQUENCE [LARGE SCALE GENOMIC DNA]</scope>
    <source>
        <strain evidence="2">KCTC13222</strain>
    </source>
</reference>
<proteinExistence type="predicted"/>
<dbReference type="EMBL" id="LYPC01000021">
    <property type="protein sequence ID" value="OCT13971.1"/>
    <property type="molecule type" value="Genomic_DNA"/>
</dbReference>
<comment type="caution">
    <text evidence="1">The sequence shown here is derived from an EMBL/GenBank/DDBJ whole genome shotgun (WGS) entry which is preliminary data.</text>
</comment>
<evidence type="ECO:0000313" key="2">
    <source>
        <dbReference type="Proteomes" id="UP000093309"/>
    </source>
</evidence>
<dbReference type="AlphaFoldDB" id="A0A1C1A0M5"/>
<protein>
    <submittedName>
        <fullName evidence="1">Uncharacterized protein</fullName>
    </submittedName>
</protein>
<name>A0A1C1A0M5_9BACL</name>
<dbReference type="OrthoDB" id="2628778at2"/>
<keyword evidence="2" id="KW-1185">Reference proteome</keyword>
<organism evidence="1 2">
    <name type="scientific">Paenibacillus pectinilyticus</name>
    <dbReference type="NCBI Taxonomy" id="512399"/>
    <lineage>
        <taxon>Bacteria</taxon>
        <taxon>Bacillati</taxon>
        <taxon>Bacillota</taxon>
        <taxon>Bacilli</taxon>
        <taxon>Bacillales</taxon>
        <taxon>Paenibacillaceae</taxon>
        <taxon>Paenibacillus</taxon>
    </lineage>
</organism>
<sequence>MSENHGKFIKSFLEAALKTGANNIGTRLLDAVNDANQPADVVLEKVVTALKSGALATGQEVLRAQLGQLK</sequence>
<gene>
    <name evidence="1" type="ORF">A8709_00050</name>
</gene>